<feature type="repeat" description="WD" evidence="5">
    <location>
        <begin position="519"/>
        <end position="559"/>
    </location>
</feature>
<accession>A0A6A6SJ55</accession>
<dbReference type="GO" id="GO:0005868">
    <property type="term" value="C:cytoplasmic dynein complex"/>
    <property type="evidence" value="ECO:0007669"/>
    <property type="project" value="TreeGrafter"/>
</dbReference>
<dbReference type="AlphaFoldDB" id="A0A6A6SJ55"/>
<dbReference type="PANTHER" id="PTHR12442:SF22">
    <property type="entry name" value="CYTOPLASMIC DYNEIN 1 INTERMEDIATE CHAIN-RELATED"/>
    <property type="match status" value="1"/>
</dbReference>
<evidence type="ECO:0000313" key="7">
    <source>
        <dbReference type="EMBL" id="KAF2647610.1"/>
    </source>
</evidence>
<dbReference type="GO" id="GO:0045503">
    <property type="term" value="F:dynein light chain binding"/>
    <property type="evidence" value="ECO:0007669"/>
    <property type="project" value="TreeGrafter"/>
</dbReference>
<reference evidence="7" key="1">
    <citation type="journal article" date="2020" name="Stud. Mycol.">
        <title>101 Dothideomycetes genomes: a test case for predicting lifestyles and emergence of pathogens.</title>
        <authorList>
            <person name="Haridas S."/>
            <person name="Albert R."/>
            <person name="Binder M."/>
            <person name="Bloem J."/>
            <person name="Labutti K."/>
            <person name="Salamov A."/>
            <person name="Andreopoulos B."/>
            <person name="Baker S."/>
            <person name="Barry K."/>
            <person name="Bills G."/>
            <person name="Bluhm B."/>
            <person name="Cannon C."/>
            <person name="Castanera R."/>
            <person name="Culley D."/>
            <person name="Daum C."/>
            <person name="Ezra D."/>
            <person name="Gonzalez J."/>
            <person name="Henrissat B."/>
            <person name="Kuo A."/>
            <person name="Liang C."/>
            <person name="Lipzen A."/>
            <person name="Lutzoni F."/>
            <person name="Magnuson J."/>
            <person name="Mondo S."/>
            <person name="Nolan M."/>
            <person name="Ohm R."/>
            <person name="Pangilinan J."/>
            <person name="Park H.-J."/>
            <person name="Ramirez L."/>
            <person name="Alfaro M."/>
            <person name="Sun H."/>
            <person name="Tritt A."/>
            <person name="Yoshinaga Y."/>
            <person name="Zwiers L.-H."/>
            <person name="Turgeon B."/>
            <person name="Goodwin S."/>
            <person name="Spatafora J."/>
            <person name="Crous P."/>
            <person name="Grigoriev I."/>
        </authorList>
    </citation>
    <scope>NUCLEOTIDE SEQUENCE</scope>
    <source>
        <strain evidence="7">CBS 122681</strain>
    </source>
</reference>
<evidence type="ECO:0000256" key="1">
    <source>
        <dbReference type="ARBA" id="ARBA00004496"/>
    </source>
</evidence>
<feature type="compositionally biased region" description="Basic and acidic residues" evidence="6">
    <location>
        <begin position="194"/>
        <end position="204"/>
    </location>
</feature>
<dbReference type="EMBL" id="MU004599">
    <property type="protein sequence ID" value="KAF2647610.1"/>
    <property type="molecule type" value="Genomic_DNA"/>
</dbReference>
<keyword evidence="3 5" id="KW-0853">WD repeat</keyword>
<dbReference type="Pfam" id="PF00400">
    <property type="entry name" value="WD40"/>
    <property type="match status" value="1"/>
</dbReference>
<organism evidence="7 8">
    <name type="scientific">Lophiostoma macrostomum CBS 122681</name>
    <dbReference type="NCBI Taxonomy" id="1314788"/>
    <lineage>
        <taxon>Eukaryota</taxon>
        <taxon>Fungi</taxon>
        <taxon>Dikarya</taxon>
        <taxon>Ascomycota</taxon>
        <taxon>Pezizomycotina</taxon>
        <taxon>Dothideomycetes</taxon>
        <taxon>Pleosporomycetidae</taxon>
        <taxon>Pleosporales</taxon>
        <taxon>Lophiostomataceae</taxon>
        <taxon>Lophiostoma</taxon>
    </lineage>
</organism>
<feature type="compositionally biased region" description="Basic and acidic residues" evidence="6">
    <location>
        <begin position="25"/>
        <end position="34"/>
    </location>
</feature>
<dbReference type="GO" id="GO:0045504">
    <property type="term" value="F:dynein heavy chain binding"/>
    <property type="evidence" value="ECO:0007669"/>
    <property type="project" value="TreeGrafter"/>
</dbReference>
<keyword evidence="4" id="KW-0677">Repeat</keyword>
<dbReference type="OrthoDB" id="366230at2759"/>
<dbReference type="FunFam" id="2.130.10.10:FF:000425">
    <property type="entry name" value="Cytoplasmic dynein 1 intermediate chain 2"/>
    <property type="match status" value="1"/>
</dbReference>
<evidence type="ECO:0000256" key="4">
    <source>
        <dbReference type="ARBA" id="ARBA00022737"/>
    </source>
</evidence>
<feature type="region of interest" description="Disordered" evidence="6">
    <location>
        <begin position="130"/>
        <end position="204"/>
    </location>
</feature>
<keyword evidence="8" id="KW-1185">Reference proteome</keyword>
<evidence type="ECO:0000256" key="2">
    <source>
        <dbReference type="ARBA" id="ARBA00022490"/>
    </source>
</evidence>
<name>A0A6A6SJ55_9PLEO</name>
<dbReference type="FunFam" id="2.130.10.10:FF:000414">
    <property type="entry name" value="Cytoplasmic dynein intermediate chain"/>
    <property type="match status" value="1"/>
</dbReference>
<evidence type="ECO:0000256" key="3">
    <source>
        <dbReference type="ARBA" id="ARBA00022574"/>
    </source>
</evidence>
<feature type="compositionally biased region" description="Basic and acidic residues" evidence="6">
    <location>
        <begin position="56"/>
        <end position="73"/>
    </location>
</feature>
<evidence type="ECO:0000313" key="8">
    <source>
        <dbReference type="Proteomes" id="UP000799324"/>
    </source>
</evidence>
<dbReference type="Gene3D" id="2.130.10.10">
    <property type="entry name" value="YVTN repeat-like/Quinoprotein amine dehydrogenase"/>
    <property type="match status" value="2"/>
</dbReference>
<evidence type="ECO:0000256" key="5">
    <source>
        <dbReference type="PROSITE-ProRule" id="PRU00221"/>
    </source>
</evidence>
<dbReference type="SUPFAM" id="SSF50978">
    <property type="entry name" value="WD40 repeat-like"/>
    <property type="match status" value="1"/>
</dbReference>
<feature type="compositionally biased region" description="Basic and acidic residues" evidence="6">
    <location>
        <begin position="137"/>
        <end position="149"/>
    </location>
</feature>
<protein>
    <submittedName>
        <fullName evidence="7">WD40 repeat-like protein</fullName>
    </submittedName>
</protein>
<gene>
    <name evidence="7" type="ORF">K491DRAFT_671894</name>
</gene>
<feature type="compositionally biased region" description="Low complexity" evidence="6">
    <location>
        <begin position="74"/>
        <end position="83"/>
    </location>
</feature>
<dbReference type="PROSITE" id="PS50082">
    <property type="entry name" value="WD_REPEATS_2"/>
    <property type="match status" value="1"/>
</dbReference>
<dbReference type="GO" id="GO:0005737">
    <property type="term" value="C:cytoplasm"/>
    <property type="evidence" value="ECO:0007669"/>
    <property type="project" value="UniProtKB-SubCell"/>
</dbReference>
<dbReference type="SMART" id="SM00320">
    <property type="entry name" value="WD40"/>
    <property type="match status" value="6"/>
</dbReference>
<proteinExistence type="predicted"/>
<feature type="region of interest" description="Disordered" evidence="6">
    <location>
        <begin position="25"/>
        <end position="115"/>
    </location>
</feature>
<dbReference type="InterPro" id="IPR015943">
    <property type="entry name" value="WD40/YVTN_repeat-like_dom_sf"/>
</dbReference>
<dbReference type="PROSITE" id="PS50294">
    <property type="entry name" value="WD_REPEATS_REGION"/>
    <property type="match status" value="1"/>
</dbReference>
<dbReference type="GO" id="GO:0010970">
    <property type="term" value="P:transport along microtubule"/>
    <property type="evidence" value="ECO:0007669"/>
    <property type="project" value="TreeGrafter"/>
</dbReference>
<dbReference type="InterPro" id="IPR001680">
    <property type="entry name" value="WD40_rpt"/>
</dbReference>
<dbReference type="Proteomes" id="UP000799324">
    <property type="component" value="Unassembled WGS sequence"/>
</dbReference>
<evidence type="ECO:0000256" key="6">
    <source>
        <dbReference type="SAM" id="MobiDB-lite"/>
    </source>
</evidence>
<feature type="compositionally biased region" description="Polar residues" evidence="6">
    <location>
        <begin position="90"/>
        <end position="115"/>
    </location>
</feature>
<comment type="subcellular location">
    <subcellularLocation>
        <location evidence="1">Cytoplasm</location>
    </subcellularLocation>
</comment>
<dbReference type="PANTHER" id="PTHR12442">
    <property type="entry name" value="DYNEIN INTERMEDIATE CHAIN"/>
    <property type="match status" value="1"/>
</dbReference>
<sequence>MADSTIQQRKDEILAKKAKLAELKKQRELRREAAASRQSPGSPAPDHIAQPIPNRADQHHKLEEILKGLDKTSRPSSTGPGSPAQKATRPISQISTSQLSGSDNEASTSYATQTGMVDSSMQTLSIAPLHTVFESEAEPRKEQDKDKEVITYSKGVQTSLDWSPPRLRGGEASDEEDDLSPTMSPRSNKRMSRRQKERDEEIRANLRKEIEDEIKAAQHAGPDAEAGKDGKKENFPFKTLSNEELNAVENSEDFIGFVERSTKVLERALDQQLGYDILADYSLGGIDVDEEDEGYGSSGGKKGRRIREIAQFWDDRWSKKRMISDLDFSSKFPELVLASYTKNPSAPHDPDGLIQVWNLHMHDRPEYIFHAQSDILTAKFSPFHPNLIIGGAYSGQVLLWDTRAKSGPVQKTPLTGSGHTHPVYSLDIVGTQNANNIISTSTDGVVCGWTVDMLSQPQEFLELSSPPPAKTDDMAVTCMAFPQSDPTYFLAGTEEGSIYPCHRYDRAGAKAGVDGRVKYAGHAAPVMSLDFHPAKGQIDLGDLVLSSSVDWSVKLWKVRPPAATGATNTSVTGTQVVSPILDIAREDLVYDARWSPVKPSVFALVDGAGSLEVWDINVDVEVPVQKVSPSENKRGAFASLPSGMGYMNRSLNKLAWERNEGKRVAVGGMDGVVTVFEVGGDLGGTETRGEEWSAVKRLAGRLEGGEAGAK</sequence>
<dbReference type="InterPro" id="IPR036322">
    <property type="entry name" value="WD40_repeat_dom_sf"/>
</dbReference>
<keyword evidence="2" id="KW-0963">Cytoplasm</keyword>
<dbReference type="InterPro" id="IPR050687">
    <property type="entry name" value="Dynein_IC"/>
</dbReference>